<dbReference type="InterPro" id="IPR040017">
    <property type="entry name" value="XPOT"/>
</dbReference>
<dbReference type="InterPro" id="IPR045546">
    <property type="entry name" value="Exportin-T_C"/>
</dbReference>
<dbReference type="GO" id="GO:0005737">
    <property type="term" value="C:cytoplasm"/>
    <property type="evidence" value="ECO:0007669"/>
    <property type="project" value="UniProtKB-SubCell"/>
</dbReference>
<evidence type="ECO:0000256" key="1">
    <source>
        <dbReference type="RuleBase" id="RU366037"/>
    </source>
</evidence>
<feature type="domain" description="Exportin-T C-terminal" evidence="2">
    <location>
        <begin position="382"/>
        <end position="571"/>
    </location>
</feature>
<comment type="similarity">
    <text evidence="1">Belongs to the exportin family.</text>
</comment>
<dbReference type="Pfam" id="PF19282">
    <property type="entry name" value="Exportin-T"/>
    <property type="match status" value="2"/>
</dbReference>
<name>A0A7S0IGW8_MICPS</name>
<evidence type="ECO:0000259" key="2">
    <source>
        <dbReference type="Pfam" id="PF19282"/>
    </source>
</evidence>
<comment type="function">
    <text evidence="1">tRNA nucleus export receptor which facilitates tRNA translocation across the nuclear pore complex.</text>
</comment>
<evidence type="ECO:0000313" key="3">
    <source>
        <dbReference type="EMBL" id="CAD8521223.1"/>
    </source>
</evidence>
<comment type="subcellular location">
    <subcellularLocation>
        <location evidence="1">Nucleus</location>
    </subcellularLocation>
    <subcellularLocation>
        <location evidence="1">Cytoplasm</location>
    </subcellularLocation>
    <text evidence="1">Shuttles between the nucleus and the cytoplasm.</text>
</comment>
<dbReference type="EMBL" id="HBEQ01010747">
    <property type="protein sequence ID" value="CAD8521223.1"/>
    <property type="molecule type" value="Transcribed_RNA"/>
</dbReference>
<gene>
    <name evidence="3" type="ORF">MCOM1403_LOCUS8653</name>
</gene>
<keyword evidence="1" id="KW-0539">Nucleus</keyword>
<keyword evidence="1" id="KW-0694">RNA-binding</keyword>
<feature type="domain" description="Exportin-T C-terminal" evidence="2">
    <location>
        <begin position="21"/>
        <end position="329"/>
    </location>
</feature>
<keyword evidence="1" id="KW-0963">Cytoplasm</keyword>
<proteinExistence type="inferred from homology"/>
<dbReference type="GO" id="GO:0016363">
    <property type="term" value="C:nuclear matrix"/>
    <property type="evidence" value="ECO:0007669"/>
    <property type="project" value="TreeGrafter"/>
</dbReference>
<dbReference type="GO" id="GO:0071528">
    <property type="term" value="P:tRNA re-export from nucleus"/>
    <property type="evidence" value="ECO:0007669"/>
    <property type="project" value="UniProtKB-UniRule"/>
</dbReference>
<dbReference type="InterPro" id="IPR011989">
    <property type="entry name" value="ARM-like"/>
</dbReference>
<reference evidence="3" key="1">
    <citation type="submission" date="2021-01" db="EMBL/GenBank/DDBJ databases">
        <authorList>
            <person name="Corre E."/>
            <person name="Pelletier E."/>
            <person name="Niang G."/>
            <person name="Scheremetjew M."/>
            <person name="Finn R."/>
            <person name="Kale V."/>
            <person name="Holt S."/>
            <person name="Cochrane G."/>
            <person name="Meng A."/>
            <person name="Brown T."/>
            <person name="Cohen L."/>
        </authorList>
    </citation>
    <scope>NUCLEOTIDE SEQUENCE</scope>
    <source>
        <strain evidence="3">CCMP1723</strain>
    </source>
</reference>
<organism evidence="3">
    <name type="scientific">Micromonas pusilla</name>
    <name type="common">Picoplanktonic green alga</name>
    <name type="synonym">Chromulina pusilla</name>
    <dbReference type="NCBI Taxonomy" id="38833"/>
    <lineage>
        <taxon>Eukaryota</taxon>
        <taxon>Viridiplantae</taxon>
        <taxon>Chlorophyta</taxon>
        <taxon>Mamiellophyceae</taxon>
        <taxon>Mamiellales</taxon>
        <taxon>Mamiellaceae</taxon>
        <taxon>Micromonas</taxon>
    </lineage>
</organism>
<dbReference type="PANTHER" id="PTHR15952:SF11">
    <property type="entry name" value="EXPORTIN-T"/>
    <property type="match status" value="1"/>
</dbReference>
<keyword evidence="1" id="KW-0813">Transport</keyword>
<dbReference type="InterPro" id="IPR016024">
    <property type="entry name" value="ARM-type_fold"/>
</dbReference>
<dbReference type="GO" id="GO:0000049">
    <property type="term" value="F:tRNA binding"/>
    <property type="evidence" value="ECO:0007669"/>
    <property type="project" value="UniProtKB-UniRule"/>
</dbReference>
<protein>
    <recommendedName>
        <fullName evidence="1">Exportin-T</fullName>
    </recommendedName>
    <alternativeName>
        <fullName evidence="1">Exportin(tRNA)</fullName>
    </alternativeName>
    <alternativeName>
        <fullName evidence="1">tRNA exportin</fullName>
    </alternativeName>
</protein>
<accession>A0A7S0IGW8</accession>
<dbReference type="SUPFAM" id="SSF48371">
    <property type="entry name" value="ARM repeat"/>
    <property type="match status" value="1"/>
</dbReference>
<dbReference type="AlphaFoldDB" id="A0A7S0IGW8"/>
<keyword evidence="1" id="KW-0820">tRNA-binding</keyword>
<sequence>MLLWAWDVLGSKSPAVAAHRLVAPALLEICVRYHLAVERRPALLRPALAAFLDGGGVTHPAREVSRRACYLFCRFVKPTRGQILCHGALPGVMAALEPALMDASVPESANSVGSSAANSVGSSFTGGGTGGATATAGNDDRLYVFEAFGLLLGIDDVPDDLRIRCLEAVFARLRGAVEAASNSHSPHSNRQNLQHAAQHAIVAMGNVAKGFTLRVATQTSPRVGEILASGLTPALRCVQLWPRDPLTRTRVVAYFQRLVTVIGPAVFPHASPLLEHMRSGGGAHASASASDLRECLVLINQLMASFKESLAPFLAAQLPSLVTQIAGALAPFAAPGGGVNGVCGLFLDGAIRVNPRLVPNDEGGSGGANPGWGAVVGAAGNTEEAREARDLEKIFVAHAHGVAANNLAGVLVADPRLRECFLETLAAAASAHPSAMSRKSALQALIRVAQCWLPTAEVVASGGSTRAGEGPVPGFAAFAVSRVAKEACVDAVMRGDLDPKDAGCAAAVAETVNFTRVMLERLGGEFANHLRVNLLGAAWGLDPESHGREYVRRVTSTTQNSAREARAFIAECAKIAQGKNPGVASNKCTPGM</sequence>
<dbReference type="GO" id="GO:0031267">
    <property type="term" value="F:small GTPase binding"/>
    <property type="evidence" value="ECO:0007669"/>
    <property type="project" value="InterPro"/>
</dbReference>
<dbReference type="Gene3D" id="1.25.10.10">
    <property type="entry name" value="Leucine-rich Repeat Variant"/>
    <property type="match status" value="2"/>
</dbReference>
<dbReference type="GO" id="GO:0005643">
    <property type="term" value="C:nuclear pore"/>
    <property type="evidence" value="ECO:0007669"/>
    <property type="project" value="TreeGrafter"/>
</dbReference>
<dbReference type="PANTHER" id="PTHR15952">
    <property type="entry name" value="EXPORTIN-T/LOS1"/>
    <property type="match status" value="1"/>
</dbReference>